<keyword evidence="1" id="KW-0175">Coiled coil</keyword>
<organism evidence="3 4">
    <name type="scientific">Planoprotostelium fungivorum</name>
    <dbReference type="NCBI Taxonomy" id="1890364"/>
    <lineage>
        <taxon>Eukaryota</taxon>
        <taxon>Amoebozoa</taxon>
        <taxon>Evosea</taxon>
        <taxon>Variosea</taxon>
        <taxon>Cavosteliida</taxon>
        <taxon>Cavosteliaceae</taxon>
        <taxon>Planoprotostelium</taxon>
    </lineage>
</organism>
<feature type="coiled-coil region" evidence="1">
    <location>
        <begin position="164"/>
        <end position="195"/>
    </location>
</feature>
<gene>
    <name evidence="3" type="ORF">PROFUN_11042</name>
</gene>
<evidence type="ECO:0000313" key="3">
    <source>
        <dbReference type="EMBL" id="PRP81355.1"/>
    </source>
</evidence>
<dbReference type="EMBL" id="MDYQ01000127">
    <property type="protein sequence ID" value="PRP81355.1"/>
    <property type="molecule type" value="Genomic_DNA"/>
</dbReference>
<protein>
    <submittedName>
        <fullName evidence="3">Viral capsid associated protein</fullName>
    </submittedName>
</protein>
<keyword evidence="4" id="KW-1185">Reference proteome</keyword>
<feature type="region of interest" description="Disordered" evidence="2">
    <location>
        <begin position="136"/>
        <end position="160"/>
    </location>
</feature>
<evidence type="ECO:0000256" key="2">
    <source>
        <dbReference type="SAM" id="MobiDB-lite"/>
    </source>
</evidence>
<dbReference type="AlphaFoldDB" id="A0A2P6NBM7"/>
<evidence type="ECO:0000256" key="1">
    <source>
        <dbReference type="SAM" id="Coils"/>
    </source>
</evidence>
<feature type="compositionally biased region" description="Pro residues" evidence="2">
    <location>
        <begin position="216"/>
        <end position="237"/>
    </location>
</feature>
<feature type="region of interest" description="Disordered" evidence="2">
    <location>
        <begin position="204"/>
        <end position="265"/>
    </location>
</feature>
<sequence>MATVALSSILRLDNCFDDRERIIQLEHVESVFLDLLERLKQAKITSHTANLVETKEEVSEILSTDPIVDQKIPLESLTGEKGEENEPVSDTSTSDVVVIEIKKIEAKEVTKRKDPLPLILLFEDPSKDEKTEACADQPQEDETMNIPTPPPLPPRSPSCTLSRKTATQMQMESLKEQLRLLSEQREKELKEMAHEFGVSQVDLAAFEELNMETSHAPPPPPPPPSFTSPPPPPPPPSTKSTLMAPPMTSSDGQHIDPGQSSSDLSQQLRMGTLRLRPAGAQKPRIIKEEKKDLQSVLQSKLLEFRDRFAGFHVEEPEQEDCLKKVDLFEWINVSRLLSHQYLSLLNERESAGSVCFLVVTTAQNGSTESLHECRKIVKRKEINGKCSADT</sequence>
<dbReference type="Proteomes" id="UP000241769">
    <property type="component" value="Unassembled WGS sequence"/>
</dbReference>
<reference evidence="3 4" key="1">
    <citation type="journal article" date="2018" name="Genome Biol. Evol.">
        <title>Multiple Roots of Fruiting Body Formation in Amoebozoa.</title>
        <authorList>
            <person name="Hillmann F."/>
            <person name="Forbes G."/>
            <person name="Novohradska S."/>
            <person name="Ferling I."/>
            <person name="Riege K."/>
            <person name="Groth M."/>
            <person name="Westermann M."/>
            <person name="Marz M."/>
            <person name="Spaller T."/>
            <person name="Winckler T."/>
            <person name="Schaap P."/>
            <person name="Glockner G."/>
        </authorList>
    </citation>
    <scope>NUCLEOTIDE SEQUENCE [LARGE SCALE GENOMIC DNA]</scope>
    <source>
        <strain evidence="3 4">Jena</strain>
    </source>
</reference>
<feature type="compositionally biased region" description="Polar residues" evidence="2">
    <location>
        <begin position="247"/>
        <end position="265"/>
    </location>
</feature>
<proteinExistence type="predicted"/>
<feature type="compositionally biased region" description="Pro residues" evidence="2">
    <location>
        <begin position="147"/>
        <end position="156"/>
    </location>
</feature>
<dbReference type="SUPFAM" id="SSF101447">
    <property type="entry name" value="Formin homology 2 domain (FH2 domain)"/>
    <property type="match status" value="1"/>
</dbReference>
<name>A0A2P6NBM7_9EUKA</name>
<dbReference type="InParanoid" id="A0A2P6NBM7"/>
<evidence type="ECO:0000313" key="4">
    <source>
        <dbReference type="Proteomes" id="UP000241769"/>
    </source>
</evidence>
<comment type="caution">
    <text evidence="3">The sequence shown here is derived from an EMBL/GenBank/DDBJ whole genome shotgun (WGS) entry which is preliminary data.</text>
</comment>
<accession>A0A2P6NBM7</accession>